<proteinExistence type="predicted"/>
<feature type="region of interest" description="Disordered" evidence="1">
    <location>
        <begin position="67"/>
        <end position="147"/>
    </location>
</feature>
<name>N1S6V0_FUSC4</name>
<sequence>MASNTAQTLHASDRANMQLGNNHNNCHNTYNNTYNTIDLTTEFAPILIVIEDETSDETADLTEEEIIDLTQDASDPCMGSKRARDWDSDDHESKRLKFPDDTSESSSESSYDGGDSVDEDEHCEDGEDYVGLSTEDEGEENSDEEYE</sequence>
<evidence type="ECO:0000313" key="2">
    <source>
        <dbReference type="EMBL" id="EMT74563.1"/>
    </source>
</evidence>
<dbReference type="HOGENOM" id="CLU_1768115_0_0_1"/>
<evidence type="ECO:0000256" key="1">
    <source>
        <dbReference type="SAM" id="MobiDB-lite"/>
    </source>
</evidence>
<dbReference type="EMBL" id="KB726192">
    <property type="protein sequence ID" value="EMT74563.1"/>
    <property type="molecule type" value="Genomic_DNA"/>
</dbReference>
<evidence type="ECO:0000313" key="3">
    <source>
        <dbReference type="Proteomes" id="UP000016929"/>
    </source>
</evidence>
<feature type="compositionally biased region" description="Basic and acidic residues" evidence="1">
    <location>
        <begin position="82"/>
        <end position="100"/>
    </location>
</feature>
<reference evidence="3" key="1">
    <citation type="submission" date="2012-09" db="EMBL/GenBank/DDBJ databases">
        <title>Genome sequencing and comparative transcriptomics of race 1 and race 4 of banana pathogen: Fusarium oxysporum f. sp. cubense.</title>
        <authorList>
            <person name="Fang X."/>
            <person name="Huang J."/>
        </authorList>
    </citation>
    <scope>NUCLEOTIDE SEQUENCE [LARGE SCALE GENOMIC DNA]</scope>
    <source>
        <strain evidence="3">race 4</strain>
    </source>
</reference>
<feature type="compositionally biased region" description="Acidic residues" evidence="1">
    <location>
        <begin position="115"/>
        <end position="147"/>
    </location>
</feature>
<organism evidence="2 3">
    <name type="scientific">Fusarium oxysporum f. sp. cubense (strain race 4)</name>
    <name type="common">Panama disease fungus</name>
    <dbReference type="NCBI Taxonomy" id="2502994"/>
    <lineage>
        <taxon>Eukaryota</taxon>
        <taxon>Fungi</taxon>
        <taxon>Dikarya</taxon>
        <taxon>Ascomycota</taxon>
        <taxon>Pezizomycotina</taxon>
        <taxon>Sordariomycetes</taxon>
        <taxon>Hypocreomycetidae</taxon>
        <taxon>Hypocreales</taxon>
        <taxon>Nectriaceae</taxon>
        <taxon>Fusarium</taxon>
        <taxon>Fusarium oxysporum species complex</taxon>
    </lineage>
</organism>
<dbReference type="Proteomes" id="UP000016929">
    <property type="component" value="Unassembled WGS sequence"/>
</dbReference>
<feature type="compositionally biased region" description="Low complexity" evidence="1">
    <location>
        <begin position="104"/>
        <end position="114"/>
    </location>
</feature>
<keyword evidence="3" id="KW-1185">Reference proteome</keyword>
<gene>
    <name evidence="2" type="ORF">FOC4_g10000208</name>
</gene>
<protein>
    <submittedName>
        <fullName evidence="2">Uncharacterized protein</fullName>
    </submittedName>
</protein>
<accession>N1S6V0</accession>
<reference evidence="3" key="2">
    <citation type="journal article" date="2014" name="PLoS ONE">
        <title>Genome and Transcriptome Analysis of the Fungal Pathogen Fusarium oxysporum f. sp. cubense Causing Banana Vascular Wilt Disease.</title>
        <authorList>
            <person name="Guo L."/>
            <person name="Han L."/>
            <person name="Yang L."/>
            <person name="Zeng H."/>
            <person name="Fan D."/>
            <person name="Zhu Y."/>
            <person name="Feng Y."/>
            <person name="Wang G."/>
            <person name="Peng C."/>
            <person name="Jiang X."/>
            <person name="Zhou D."/>
            <person name="Ni P."/>
            <person name="Liang C."/>
            <person name="Liu L."/>
            <person name="Wang J."/>
            <person name="Mao C."/>
            <person name="Fang X."/>
            <person name="Peng M."/>
            <person name="Huang J."/>
        </authorList>
    </citation>
    <scope>NUCLEOTIDE SEQUENCE [LARGE SCALE GENOMIC DNA]</scope>
    <source>
        <strain evidence="3">race 4</strain>
    </source>
</reference>
<dbReference type="AlphaFoldDB" id="N1S6V0"/>